<reference evidence="2" key="1">
    <citation type="submission" date="2020-03" db="EMBL/GenBank/DDBJ databases">
        <authorList>
            <person name="Weist P."/>
        </authorList>
    </citation>
    <scope>NUCLEOTIDE SEQUENCE</scope>
</reference>
<gene>
    <name evidence="2" type="ORF">PLEPLA_LOCUS27488</name>
</gene>
<evidence type="ECO:0000313" key="2">
    <source>
        <dbReference type="EMBL" id="CAB1439716.1"/>
    </source>
</evidence>
<feature type="region of interest" description="Disordered" evidence="1">
    <location>
        <begin position="1"/>
        <end position="36"/>
    </location>
</feature>
<evidence type="ECO:0000256" key="1">
    <source>
        <dbReference type="SAM" id="MobiDB-lite"/>
    </source>
</evidence>
<organism evidence="2 3">
    <name type="scientific">Pleuronectes platessa</name>
    <name type="common">European plaice</name>
    <dbReference type="NCBI Taxonomy" id="8262"/>
    <lineage>
        <taxon>Eukaryota</taxon>
        <taxon>Metazoa</taxon>
        <taxon>Chordata</taxon>
        <taxon>Craniata</taxon>
        <taxon>Vertebrata</taxon>
        <taxon>Euteleostomi</taxon>
        <taxon>Actinopterygii</taxon>
        <taxon>Neopterygii</taxon>
        <taxon>Teleostei</taxon>
        <taxon>Neoteleostei</taxon>
        <taxon>Acanthomorphata</taxon>
        <taxon>Carangaria</taxon>
        <taxon>Pleuronectiformes</taxon>
        <taxon>Pleuronectoidei</taxon>
        <taxon>Pleuronectidae</taxon>
        <taxon>Pleuronectes</taxon>
    </lineage>
</organism>
<protein>
    <submittedName>
        <fullName evidence="2">Uncharacterized protein</fullName>
    </submittedName>
</protein>
<sequence length="119" mass="12885">MQMGQTGDRTADLQVGGRPLYPSATAALRSSQRRSGCSRLALSCMRRRRRREGQGLVSAAEHVGGANAEKLRQAYYVLVMDVAEEEAISSCHQIPEEASDQTPLSDCKTPAARLGGSRH</sequence>
<proteinExistence type="predicted"/>
<accession>A0A9N7UYK2</accession>
<dbReference type="AlphaFoldDB" id="A0A9N7UYK2"/>
<keyword evidence="3" id="KW-1185">Reference proteome</keyword>
<feature type="region of interest" description="Disordered" evidence="1">
    <location>
        <begin position="95"/>
        <end position="119"/>
    </location>
</feature>
<evidence type="ECO:0000313" key="3">
    <source>
        <dbReference type="Proteomes" id="UP001153269"/>
    </source>
</evidence>
<comment type="caution">
    <text evidence="2">The sequence shown here is derived from an EMBL/GenBank/DDBJ whole genome shotgun (WGS) entry which is preliminary data.</text>
</comment>
<name>A0A9N7UYK2_PLEPL</name>
<dbReference type="Proteomes" id="UP001153269">
    <property type="component" value="Unassembled WGS sequence"/>
</dbReference>
<dbReference type="EMBL" id="CADEAL010002324">
    <property type="protein sequence ID" value="CAB1439716.1"/>
    <property type="molecule type" value="Genomic_DNA"/>
</dbReference>